<feature type="domain" description="SSD" evidence="10">
    <location>
        <begin position="333"/>
        <end position="496"/>
    </location>
</feature>
<keyword evidence="6 9" id="KW-0812">Transmembrane</keyword>
<dbReference type="Gene3D" id="3.30.70.1430">
    <property type="entry name" value="Multidrug efflux transporter AcrB pore domain"/>
    <property type="match status" value="2"/>
</dbReference>
<feature type="transmembrane region" description="Helical" evidence="9">
    <location>
        <begin position="342"/>
        <end position="361"/>
    </location>
</feature>
<feature type="transmembrane region" description="Helical" evidence="9">
    <location>
        <begin position="368"/>
        <end position="390"/>
    </location>
</feature>
<dbReference type="GO" id="GO:0009636">
    <property type="term" value="P:response to toxic substance"/>
    <property type="evidence" value="ECO:0007669"/>
    <property type="project" value="UniProtKB-ARBA"/>
</dbReference>
<dbReference type="RefSeq" id="WP_201347940.1">
    <property type="nucleotide sequence ID" value="NZ_AP014546.1"/>
</dbReference>
<evidence type="ECO:0000256" key="8">
    <source>
        <dbReference type="ARBA" id="ARBA00023136"/>
    </source>
</evidence>
<dbReference type="SUPFAM" id="SSF82866">
    <property type="entry name" value="Multidrug efflux transporter AcrB transmembrane domain"/>
    <property type="match status" value="2"/>
</dbReference>
<reference evidence="11 12" key="1">
    <citation type="journal article" date="2008" name="Int. J. Syst. Evol. Microbiol.">
        <title>Neptunomonas japonica sp. nov., an Osedax japonicus symbiont-like bacterium isolated from sediment adjacent to sperm whale carcasses off Kagoshima, Japan.</title>
        <authorList>
            <person name="Miyazaki M."/>
            <person name="Nogi Y."/>
            <person name="Fujiwara Y."/>
            <person name="Kawato M."/>
            <person name="Kubokawa K."/>
            <person name="Horikoshi K."/>
        </authorList>
    </citation>
    <scope>NUCLEOTIDE SEQUENCE [LARGE SCALE GENOMIC DNA]</scope>
    <source>
        <strain evidence="11 12">JAMM 1380</strain>
    </source>
</reference>
<keyword evidence="4" id="KW-1003">Cell membrane</keyword>
<sequence length="1040" mass="111642">MFSGFFISRPKFAFVLSILITLAGLLAFPGLPVSQFPQVTPPTVQVTAVYPGASAEVVEQAVAQPLEAEINGVENMLYISSKSSNDGSMTLTVTFEIGTDSDIAAVNVQNRVSAALSKLPEDVKRQGVVTKKSATDMVLLINLFSPDNSRDGIFLSNYASINIRDALARVEGVGNAMLFGSQDYSMRIWLDPNRMASLNISASDVVNALKEQNVQIPAGQIGAPPVASGQQFQYTVTTQGRLSDPEEFGDIMVRVNSDGSQVRIKDLARVELGAASYGSFGRLNGKPAVAMAVYQLPGANALDVADNIRTELDRLAESFPTGVTYDILYDTTNYVRISMTEVVITLFQALALVILVVFVFLGDWRATLVPAIAIPVSLIGTFAVLSLMGFSLNTVVLFALILAIGIVVDDAIVVVENTQRHIDEGLSPKDATIQAMKEVSTPVVATTLVLLAVFVPVAMIPGITGELYKQFAVTIAASVTLSSVAALTLSPALCSILLRPKAQASTGVLGFFNRAVTKLTNGYSSTVSFLLRRSFMVMLVLVVMIAGVWKLFDTLPTAFLLPEDQGALMIDVRLPDAASLERTTAVLAKVEQKLLEVPGVTDVIGVTGFSLMSGTVASNTAFAIVMLDDWSNRTTPEVQLRGLMGRIWGEMSAIPEANIIAFMPPAIPGLGSSDGFEFILQDKSGSTPQELESVMNGLLVAANTDEKLSRVYSQYRANVPRVWVDIDKQKAKALDVPLNEIFTTLQTQLGGYYVNDFPKFGRIYRVLVQADAQYRDEPDDISRLFVKSNAGNMVPLSTLVTVGMRTGPDVISRYNMFRSTTISGNAAQGFSSGDAMSEMALLAEQNLPEGMGFEWSGMSYQELKSAGQTTLIFMLSLLFVYLFLVAQYESWTIPLAVLLSVPVAILGALGLVGFVGMPVNIYTQVGLVMLIGLAAKNAILIVEFAKELREKGEETMAAAEKSARLRFRAVMMTAISFVLGVLPLVLATGAGAVSRVSIGLAVFGGMLAATLIGTFMIPVLYYVIQKGRDRSSGSNTKTSA</sequence>
<comment type="similarity">
    <text evidence="2 9">Belongs to the resistance-nodulation-cell division (RND) (TC 2.A.6) family.</text>
</comment>
<name>A0A7R6SXG3_9GAMM</name>
<evidence type="ECO:0000256" key="7">
    <source>
        <dbReference type="ARBA" id="ARBA00022989"/>
    </source>
</evidence>
<dbReference type="Pfam" id="PF00873">
    <property type="entry name" value="ACR_tran"/>
    <property type="match status" value="1"/>
</dbReference>
<dbReference type="Gene3D" id="3.30.70.1320">
    <property type="entry name" value="Multidrug efflux transporter AcrB pore domain like"/>
    <property type="match status" value="1"/>
</dbReference>
<feature type="transmembrane region" description="Helical" evidence="9">
    <location>
        <begin position="396"/>
        <end position="418"/>
    </location>
</feature>
<dbReference type="FunFam" id="1.20.1640.10:FF:000001">
    <property type="entry name" value="Efflux pump membrane transporter"/>
    <property type="match status" value="1"/>
</dbReference>
<dbReference type="AlphaFoldDB" id="A0A7R6SXG3"/>
<keyword evidence="7 9" id="KW-1133">Transmembrane helix</keyword>
<evidence type="ECO:0000259" key="10">
    <source>
        <dbReference type="PROSITE" id="PS50156"/>
    </source>
</evidence>
<gene>
    <name evidence="11" type="ORF">NEJAP_2840</name>
</gene>
<feature type="transmembrane region" description="Helical" evidence="9">
    <location>
        <begin position="439"/>
        <end position="459"/>
    </location>
</feature>
<dbReference type="GO" id="GO:0015562">
    <property type="term" value="F:efflux transmembrane transporter activity"/>
    <property type="evidence" value="ECO:0007669"/>
    <property type="project" value="InterPro"/>
</dbReference>
<feature type="transmembrane region" description="Helical" evidence="9">
    <location>
        <begin position="866"/>
        <end position="886"/>
    </location>
</feature>
<dbReference type="PANTHER" id="PTHR32063:SF76">
    <property type="entry name" value="EFFLUX PUMP MEMBRANE TRANSPORTER"/>
    <property type="match status" value="1"/>
</dbReference>
<dbReference type="KEGG" id="njp:NEJAP_2840"/>
<dbReference type="PROSITE" id="PS50156">
    <property type="entry name" value="SSD"/>
    <property type="match status" value="1"/>
</dbReference>
<evidence type="ECO:0000256" key="1">
    <source>
        <dbReference type="ARBA" id="ARBA00004429"/>
    </source>
</evidence>
<evidence type="ECO:0000256" key="5">
    <source>
        <dbReference type="ARBA" id="ARBA00022519"/>
    </source>
</evidence>
<protein>
    <recommendedName>
        <fullName evidence="9">Efflux pump membrane transporter</fullName>
    </recommendedName>
</protein>
<feature type="transmembrane region" description="Helical" evidence="9">
    <location>
        <begin position="921"/>
        <end position="944"/>
    </location>
</feature>
<dbReference type="Gene3D" id="3.30.70.1440">
    <property type="entry name" value="Multidrug efflux transporter AcrB pore domain"/>
    <property type="match status" value="1"/>
</dbReference>
<comment type="subcellular location">
    <subcellularLocation>
        <location evidence="1 9">Cell inner membrane</location>
        <topology evidence="1 9">Multi-pass membrane protein</topology>
    </subcellularLocation>
</comment>
<dbReference type="FunFam" id="3.30.2090.10:FF:000001">
    <property type="entry name" value="Efflux pump membrane transporter"/>
    <property type="match status" value="1"/>
</dbReference>
<feature type="transmembrane region" description="Helical" evidence="9">
    <location>
        <begin position="535"/>
        <end position="552"/>
    </location>
</feature>
<organism evidence="11 12">
    <name type="scientific">Neptunomonas japonica JAMM 1380</name>
    <dbReference type="NCBI Taxonomy" id="1441457"/>
    <lineage>
        <taxon>Bacteria</taxon>
        <taxon>Pseudomonadati</taxon>
        <taxon>Pseudomonadota</taxon>
        <taxon>Gammaproteobacteria</taxon>
        <taxon>Oceanospirillales</taxon>
        <taxon>Oceanospirillaceae</taxon>
        <taxon>Neptunomonas</taxon>
    </lineage>
</organism>
<dbReference type="SUPFAM" id="SSF82714">
    <property type="entry name" value="Multidrug efflux transporter AcrB TolC docking domain, DN and DC subdomains"/>
    <property type="match status" value="2"/>
</dbReference>
<dbReference type="EMBL" id="AP014546">
    <property type="protein sequence ID" value="BBB30780.1"/>
    <property type="molecule type" value="Genomic_DNA"/>
</dbReference>
<dbReference type="Gene3D" id="3.30.2090.10">
    <property type="entry name" value="Multidrug efflux transporter AcrB TolC docking domain, DN and DC subdomains"/>
    <property type="match status" value="2"/>
</dbReference>
<keyword evidence="12" id="KW-1185">Reference proteome</keyword>
<proteinExistence type="inferred from homology"/>
<feature type="transmembrane region" description="Helical" evidence="9">
    <location>
        <begin position="893"/>
        <end position="915"/>
    </location>
</feature>
<accession>A0A7R6SXG3</accession>
<evidence type="ECO:0000313" key="12">
    <source>
        <dbReference type="Proteomes" id="UP000595332"/>
    </source>
</evidence>
<dbReference type="GO" id="GO:0005886">
    <property type="term" value="C:plasma membrane"/>
    <property type="evidence" value="ECO:0007669"/>
    <property type="project" value="UniProtKB-SubCell"/>
</dbReference>
<dbReference type="GO" id="GO:0042910">
    <property type="term" value="F:xenobiotic transmembrane transporter activity"/>
    <property type="evidence" value="ECO:0007669"/>
    <property type="project" value="TreeGrafter"/>
</dbReference>
<dbReference type="InterPro" id="IPR027463">
    <property type="entry name" value="AcrB_DN_DC_subdom"/>
</dbReference>
<dbReference type="PRINTS" id="PR00702">
    <property type="entry name" value="ACRIFLAVINRP"/>
</dbReference>
<dbReference type="Gene3D" id="1.20.1640.10">
    <property type="entry name" value="Multidrug efflux transporter AcrB transmembrane domain"/>
    <property type="match status" value="2"/>
</dbReference>
<evidence type="ECO:0000256" key="6">
    <source>
        <dbReference type="ARBA" id="ARBA00022692"/>
    </source>
</evidence>
<dbReference type="PANTHER" id="PTHR32063">
    <property type="match status" value="1"/>
</dbReference>
<feature type="transmembrane region" description="Helical" evidence="9">
    <location>
        <begin position="965"/>
        <end position="986"/>
    </location>
</feature>
<dbReference type="Proteomes" id="UP000595332">
    <property type="component" value="Chromosome"/>
</dbReference>
<comment type="caution">
    <text evidence="9">Lacks conserved residue(s) required for the propagation of feature annotation.</text>
</comment>
<dbReference type="InterPro" id="IPR000731">
    <property type="entry name" value="SSD"/>
</dbReference>
<evidence type="ECO:0000256" key="3">
    <source>
        <dbReference type="ARBA" id="ARBA00022448"/>
    </source>
</evidence>
<dbReference type="InterPro" id="IPR004764">
    <property type="entry name" value="MdtF-like"/>
</dbReference>
<keyword evidence="8 9" id="KW-0472">Membrane</keyword>
<dbReference type="InterPro" id="IPR001036">
    <property type="entry name" value="Acrflvin-R"/>
</dbReference>
<dbReference type="FunFam" id="3.30.70.1430:FF:000001">
    <property type="entry name" value="Efflux pump membrane transporter"/>
    <property type="match status" value="1"/>
</dbReference>
<evidence type="ECO:0000313" key="11">
    <source>
        <dbReference type="EMBL" id="BBB30780.1"/>
    </source>
</evidence>
<evidence type="ECO:0000256" key="2">
    <source>
        <dbReference type="ARBA" id="ARBA00010942"/>
    </source>
</evidence>
<dbReference type="NCBIfam" id="TIGR00915">
    <property type="entry name" value="2A0602"/>
    <property type="match status" value="1"/>
</dbReference>
<feature type="transmembrane region" description="Helical" evidence="9">
    <location>
        <begin position="998"/>
        <end position="1024"/>
    </location>
</feature>
<dbReference type="SUPFAM" id="SSF82693">
    <property type="entry name" value="Multidrug efflux transporter AcrB pore domain, PN1, PN2, PC1 and PC2 subdomains"/>
    <property type="match status" value="3"/>
</dbReference>
<keyword evidence="5 9" id="KW-0997">Cell inner membrane</keyword>
<keyword evidence="3 9" id="KW-0813">Transport</keyword>
<evidence type="ECO:0000256" key="9">
    <source>
        <dbReference type="RuleBase" id="RU364070"/>
    </source>
</evidence>
<feature type="transmembrane region" description="Helical" evidence="9">
    <location>
        <begin position="471"/>
        <end position="498"/>
    </location>
</feature>
<dbReference type="NCBIfam" id="NF000282">
    <property type="entry name" value="RND_permease_1"/>
    <property type="match status" value="1"/>
</dbReference>
<evidence type="ECO:0000256" key="4">
    <source>
        <dbReference type="ARBA" id="ARBA00022475"/>
    </source>
</evidence>